<dbReference type="STRING" id="7395.A0A1A9UES0"/>
<organism evidence="1 2">
    <name type="scientific">Glossina austeni</name>
    <name type="common">Savannah tsetse fly</name>
    <dbReference type="NCBI Taxonomy" id="7395"/>
    <lineage>
        <taxon>Eukaryota</taxon>
        <taxon>Metazoa</taxon>
        <taxon>Ecdysozoa</taxon>
        <taxon>Arthropoda</taxon>
        <taxon>Hexapoda</taxon>
        <taxon>Insecta</taxon>
        <taxon>Pterygota</taxon>
        <taxon>Neoptera</taxon>
        <taxon>Endopterygota</taxon>
        <taxon>Diptera</taxon>
        <taxon>Brachycera</taxon>
        <taxon>Muscomorpha</taxon>
        <taxon>Hippoboscoidea</taxon>
        <taxon>Glossinidae</taxon>
        <taxon>Glossina</taxon>
    </lineage>
</organism>
<protein>
    <submittedName>
        <fullName evidence="1">Uncharacterized protein</fullName>
    </submittedName>
</protein>
<dbReference type="VEuPathDB" id="VectorBase:GAUT002444"/>
<dbReference type="Proteomes" id="UP000078200">
    <property type="component" value="Unassembled WGS sequence"/>
</dbReference>
<evidence type="ECO:0000313" key="1">
    <source>
        <dbReference type="EnsemblMetazoa" id="GAUT002444-PA"/>
    </source>
</evidence>
<proteinExistence type="predicted"/>
<name>A0A1A9UES0_GLOAU</name>
<sequence>MHNCFDHSRCSLTSGFPVCLYDPDVHNDLKTCYDIDGLMRTTVKQILSYNPHFARDPKQACIYLVLVGEALLENDVTKNNRYSALEEDQKERLTAFAKHLCSQHAAARSNRHAPY</sequence>
<evidence type="ECO:0000313" key="2">
    <source>
        <dbReference type="Proteomes" id="UP000078200"/>
    </source>
</evidence>
<accession>A0A1A9UES0</accession>
<dbReference type="EnsemblMetazoa" id="GAUT002444-RA">
    <property type="protein sequence ID" value="GAUT002444-PA"/>
    <property type="gene ID" value="GAUT002444"/>
</dbReference>
<keyword evidence="2" id="KW-1185">Reference proteome</keyword>
<reference evidence="1" key="1">
    <citation type="submission" date="2020-05" db="UniProtKB">
        <authorList>
            <consortium name="EnsemblMetazoa"/>
        </authorList>
    </citation>
    <scope>IDENTIFICATION</scope>
    <source>
        <strain evidence="1">TTRI</strain>
    </source>
</reference>
<dbReference type="AlphaFoldDB" id="A0A1A9UES0"/>